<dbReference type="InterPro" id="IPR008257">
    <property type="entry name" value="Pept_M19"/>
</dbReference>
<accession>A0A6J4NWR7</accession>
<dbReference type="GO" id="GO:0006508">
    <property type="term" value="P:proteolysis"/>
    <property type="evidence" value="ECO:0007669"/>
    <property type="project" value="InterPro"/>
</dbReference>
<keyword evidence="1" id="KW-0378">Hydrolase</keyword>
<dbReference type="PANTHER" id="PTHR10443:SF12">
    <property type="entry name" value="DIPEPTIDASE"/>
    <property type="match status" value="1"/>
</dbReference>
<dbReference type="EC" id="3.4.13.19" evidence="1"/>
<evidence type="ECO:0000313" key="1">
    <source>
        <dbReference type="EMBL" id="CAA9399635.1"/>
    </source>
</evidence>
<dbReference type="Gene3D" id="3.20.20.140">
    <property type="entry name" value="Metal-dependent hydrolases"/>
    <property type="match status" value="1"/>
</dbReference>
<organism evidence="1">
    <name type="scientific">uncultured Phycisphaerae bacterium</name>
    <dbReference type="NCBI Taxonomy" id="904963"/>
    <lineage>
        <taxon>Bacteria</taxon>
        <taxon>Pseudomonadati</taxon>
        <taxon>Planctomycetota</taxon>
        <taxon>Phycisphaerae</taxon>
        <taxon>environmental samples</taxon>
    </lineage>
</organism>
<dbReference type="InterPro" id="IPR032466">
    <property type="entry name" value="Metal_Hydrolase"/>
</dbReference>
<keyword evidence="1" id="KW-0645">Protease</keyword>
<sequence length="362" mass="39595">MRLIFDAHLDLGWCAVSYNRDLTLSVDEVRRRERGMTDEPARGNNTLTLPELRRAGVGVAVATLLARGGPEQKFQPAYKRTDLDHATQSIAFAAAHAQLAYYRLLEQQGHLRVLRTRGELDAHWAAYRAAPGTTPLGVILSMEGADPIVEPAQVPYWWEQGLRAVGPAHYGRSHYAYGTGVDGPLSARGVELLKCFEQVGMVLDATHLSDASFWHAMEVYHGPVLASHHNCRALVPGDRQLADEQIRTLVGRGAVIGVALDAWMLYPPGWVRGVTKPDVVGLAAVADHVDHVCQLAGDTRHSAIGSDLDGGFGYEQTPRDLNTIADLQKLADILSGRGYADADVDAIFHGNWLRFFRDALPA</sequence>
<proteinExistence type="predicted"/>
<dbReference type="GO" id="GO:0070573">
    <property type="term" value="F:metallodipeptidase activity"/>
    <property type="evidence" value="ECO:0007669"/>
    <property type="project" value="InterPro"/>
</dbReference>
<protein>
    <submittedName>
        <fullName evidence="1">Membrane dipeptidase</fullName>
        <ecNumber evidence="1">3.4.13.19</ecNumber>
    </submittedName>
</protein>
<dbReference type="PANTHER" id="PTHR10443">
    <property type="entry name" value="MICROSOMAL DIPEPTIDASE"/>
    <property type="match status" value="1"/>
</dbReference>
<dbReference type="EMBL" id="CADCUQ010000373">
    <property type="protein sequence ID" value="CAA9399635.1"/>
    <property type="molecule type" value="Genomic_DNA"/>
</dbReference>
<keyword evidence="1" id="KW-0224">Dipeptidase</keyword>
<dbReference type="AlphaFoldDB" id="A0A6J4NWR7"/>
<dbReference type="PROSITE" id="PS51365">
    <property type="entry name" value="RENAL_DIPEPTIDASE_2"/>
    <property type="match status" value="1"/>
</dbReference>
<gene>
    <name evidence="1" type="ORF">AVDCRST_MAG64-1633</name>
</gene>
<dbReference type="Pfam" id="PF01244">
    <property type="entry name" value="Peptidase_M19"/>
    <property type="match status" value="1"/>
</dbReference>
<reference evidence="1" key="1">
    <citation type="submission" date="2020-02" db="EMBL/GenBank/DDBJ databases">
        <authorList>
            <person name="Meier V. D."/>
        </authorList>
    </citation>
    <scope>NUCLEOTIDE SEQUENCE</scope>
    <source>
        <strain evidence="1">AVDCRST_MAG64</strain>
    </source>
</reference>
<dbReference type="SUPFAM" id="SSF51556">
    <property type="entry name" value="Metallo-dependent hydrolases"/>
    <property type="match status" value="1"/>
</dbReference>
<name>A0A6J4NWR7_9BACT</name>